<evidence type="ECO:0000256" key="9">
    <source>
        <dbReference type="RuleBase" id="RU363031"/>
    </source>
</evidence>
<dbReference type="GO" id="GO:0003899">
    <property type="term" value="F:DNA-directed RNA polymerase activity"/>
    <property type="evidence" value="ECO:0007669"/>
    <property type="project" value="UniProtKB-EC"/>
</dbReference>
<comment type="catalytic activity">
    <reaction evidence="9">
        <text>RNA(n) + a ribonucleoside 5'-triphosphate = RNA(n+1) + diphosphate</text>
        <dbReference type="Rhea" id="RHEA:21248"/>
        <dbReference type="Rhea" id="RHEA-COMP:14527"/>
        <dbReference type="Rhea" id="RHEA-COMP:17342"/>
        <dbReference type="ChEBI" id="CHEBI:33019"/>
        <dbReference type="ChEBI" id="CHEBI:61557"/>
        <dbReference type="ChEBI" id="CHEBI:140395"/>
        <dbReference type="EC" id="2.7.7.6"/>
    </reaction>
</comment>
<dbReference type="Pfam" id="PF04560">
    <property type="entry name" value="RNA_pol_Rpb2_7"/>
    <property type="match status" value="1"/>
</dbReference>
<dbReference type="PROSITE" id="PS01166">
    <property type="entry name" value="RNA_POL_BETA"/>
    <property type="match status" value="1"/>
</dbReference>
<dbReference type="Pfam" id="PF04563">
    <property type="entry name" value="RNA_pol_Rpb2_1"/>
    <property type="match status" value="1"/>
</dbReference>
<dbReference type="FunFam" id="2.40.270.10:FF:000011">
    <property type="entry name" value="DNA-directed RNA polymerase subunit beta"/>
    <property type="match status" value="1"/>
</dbReference>
<accession>A0A1R2BYS6</accession>
<dbReference type="GO" id="GO:0005634">
    <property type="term" value="C:nucleus"/>
    <property type="evidence" value="ECO:0007669"/>
    <property type="project" value="UniProtKB-SubCell"/>
</dbReference>
<dbReference type="Pfam" id="PF06883">
    <property type="entry name" value="RNA_pol_Rpa2_4"/>
    <property type="match status" value="1"/>
</dbReference>
<keyword evidence="3 9" id="KW-0240">DNA-directed RNA polymerase</keyword>
<evidence type="ECO:0000259" key="10">
    <source>
        <dbReference type="Pfam" id="PF00562"/>
    </source>
</evidence>
<name>A0A1R2BYS6_9CILI</name>
<dbReference type="InterPro" id="IPR014724">
    <property type="entry name" value="RNA_pol_RPB2_OB-fold"/>
</dbReference>
<dbReference type="InterPro" id="IPR015712">
    <property type="entry name" value="DNA-dir_RNA_pol_su2"/>
</dbReference>
<evidence type="ECO:0000256" key="5">
    <source>
        <dbReference type="ARBA" id="ARBA00022695"/>
    </source>
</evidence>
<organism evidence="16 17">
    <name type="scientific">Stentor coeruleus</name>
    <dbReference type="NCBI Taxonomy" id="5963"/>
    <lineage>
        <taxon>Eukaryota</taxon>
        <taxon>Sar</taxon>
        <taxon>Alveolata</taxon>
        <taxon>Ciliophora</taxon>
        <taxon>Postciliodesmatophora</taxon>
        <taxon>Heterotrichea</taxon>
        <taxon>Heterotrichida</taxon>
        <taxon>Stentoridae</taxon>
        <taxon>Stentor</taxon>
    </lineage>
</organism>
<feature type="domain" description="RNA polymerase beta subunit protrusion" evidence="13">
    <location>
        <begin position="2"/>
        <end position="372"/>
    </location>
</feature>
<dbReference type="Pfam" id="PF04565">
    <property type="entry name" value="RNA_pol_Rpb2_3"/>
    <property type="match status" value="1"/>
</dbReference>
<keyword evidence="17" id="KW-1185">Reference proteome</keyword>
<gene>
    <name evidence="16" type="ORF">SteCoe_17515</name>
</gene>
<dbReference type="InterPro" id="IPR007120">
    <property type="entry name" value="DNA-dir_RNAP_su2_dom"/>
</dbReference>
<sequence>MHIDSFDWAMSEGLMHLCERLQPCEIEFTESVGVKIYKYWIELLYLGQPYKSSAAKGFMKELKLFPAECRMSETSYSASLTARVARQIDNSVIERFEVNLGNFPIMVKSEFCHLSKLTEKQALGVGEDFHELGGYFIVNGVERLLRLLIVQKQNYPLAILRPAFTNRGNLFTPLSVIIRCVRNDLHSQSVTAHYLSDGTCTVRFILRRGEIFIPAIILLKCFRDANDQEVYHKIVRGNYSASQNYSRVEVLIRESTRYSIYTKKQALEFLGNKCKTYLNLPSYMTDEQIGQLVVTENVFVHLDDDNAKFELLMHMIEKLFALAEGEIAPENADVLSSQEFLLPGHLTLNFIKEKLEDTMESVKARFLKECTKLGNNIRDSEYFKKVFEQHAAIGKKFEYLLATGNLISRTGLDLMQTNGFSIIADRINYSRYTSHFQSVHRGAYFTEMKISSVRKLHPESWGFLCPVHTPDGAPCGLLNHIASKCRPLGKPIDFTEEQFLAATKTLETLTPITEDITTFPKEYIPIMLNGRVIAFTNSGENCDNDLRTLKVKGVLPRSLEIAYLPRKPFFPGIYLFTGEGRLVREVKHLATGKKEWIGPLEQLNLKIGVIDNDRDYNTTHQETSPLSMLSILACCIPFPDHNQSPRNMYQCQMAKQTMGQAIYNYPFRADNKSYRLTTPQKPLVNSKAKPVRNSGFDDYPSGTNAVVAVISYTGYDMEDAMIINKSAYERGLGHGYVYKTKFKEVTSKDAKFELISKDLSAESIAKGLDSDGLPYSGAPLTNGQPELMLYNTEKTTNKVFLYKDSEGATIDDIKLVADEQDSKISFKYRLLRNPIIGDKFSSRHGQKGVLSILWPQEDMPFTEQGITPDIIINPHAFPSRMTIGMLIESMAGKSGAMLGKFQESAAFQDFDKVEVFGTELAKLGFNYYGSETMYSGIFGNQMTADIYIGVVYYQRLRHMVADKFQARSTGPVDMLTQQPVKGRKKHGGIRLGEMERDSLLGHGGAFMLYDRLFKCSDYSEGYCCKKCGSILSCFMKKGMENAMCQVCQEPGEKVTLPFVLRYLTNELAAMNIKLKFNLTEI</sequence>
<evidence type="ECO:0000259" key="11">
    <source>
        <dbReference type="Pfam" id="PF04560"/>
    </source>
</evidence>
<feature type="domain" description="RNA polymerase Rpb2" evidence="11">
    <location>
        <begin position="987"/>
        <end position="1077"/>
    </location>
</feature>
<evidence type="ECO:0000256" key="4">
    <source>
        <dbReference type="ARBA" id="ARBA00022679"/>
    </source>
</evidence>
<dbReference type="InterPro" id="IPR007121">
    <property type="entry name" value="RNA_pol_bsu_CS"/>
</dbReference>
<protein>
    <recommendedName>
        <fullName evidence="9">DNA-directed RNA polymerase subunit beta</fullName>
        <ecNumber evidence="9">2.7.7.6</ecNumber>
    </recommendedName>
</protein>
<evidence type="ECO:0000259" key="12">
    <source>
        <dbReference type="Pfam" id="PF04561"/>
    </source>
</evidence>
<keyword evidence="7" id="KW-0539">Nucleus</keyword>
<dbReference type="Gene3D" id="2.40.50.150">
    <property type="match status" value="1"/>
</dbReference>
<evidence type="ECO:0000259" key="15">
    <source>
        <dbReference type="Pfam" id="PF06883"/>
    </source>
</evidence>
<evidence type="ECO:0000313" key="17">
    <source>
        <dbReference type="Proteomes" id="UP000187209"/>
    </source>
</evidence>
<dbReference type="AlphaFoldDB" id="A0A1R2BYS6"/>
<comment type="similarity">
    <text evidence="2 8">Belongs to the RNA polymerase beta chain family.</text>
</comment>
<feature type="domain" description="DNA-directed RNA polymerase I subunit RPA2" evidence="15">
    <location>
        <begin position="544"/>
        <end position="584"/>
    </location>
</feature>
<evidence type="ECO:0000256" key="8">
    <source>
        <dbReference type="RuleBase" id="RU000434"/>
    </source>
</evidence>
<dbReference type="CDD" id="cd00653">
    <property type="entry name" value="RNA_pol_B_RPB2"/>
    <property type="match status" value="1"/>
</dbReference>
<evidence type="ECO:0000256" key="2">
    <source>
        <dbReference type="ARBA" id="ARBA00006835"/>
    </source>
</evidence>
<dbReference type="Gene3D" id="2.40.270.10">
    <property type="entry name" value="DNA-directed RNA polymerase, subunit 2, domain 6"/>
    <property type="match status" value="1"/>
</dbReference>
<dbReference type="Gene3D" id="3.90.1110.10">
    <property type="entry name" value="RNA polymerase Rpb2, domain 2"/>
    <property type="match status" value="1"/>
</dbReference>
<dbReference type="EMBL" id="MPUH01000361">
    <property type="protein sequence ID" value="OMJ81924.1"/>
    <property type="molecule type" value="Genomic_DNA"/>
</dbReference>
<feature type="domain" description="RNA polymerase Rpb2" evidence="12">
    <location>
        <begin position="178"/>
        <end position="338"/>
    </location>
</feature>
<dbReference type="Gene3D" id="3.90.1100.10">
    <property type="match status" value="2"/>
</dbReference>
<dbReference type="InterPro" id="IPR037033">
    <property type="entry name" value="DNA-dir_RNAP_su2_hyb_sf"/>
</dbReference>
<dbReference type="InterPro" id="IPR007645">
    <property type="entry name" value="RNA_pol_Rpb2_3"/>
</dbReference>
<evidence type="ECO:0000259" key="13">
    <source>
        <dbReference type="Pfam" id="PF04563"/>
    </source>
</evidence>
<dbReference type="InterPro" id="IPR009674">
    <property type="entry name" value="Rpa2_dom_4"/>
</dbReference>
<comment type="caution">
    <text evidence="16">The sequence shown here is derived from an EMBL/GenBank/DDBJ whole genome shotgun (WGS) entry which is preliminary data.</text>
</comment>
<keyword evidence="5 9" id="KW-0548">Nucleotidyltransferase</keyword>
<dbReference type="InterPro" id="IPR007644">
    <property type="entry name" value="RNA_pol_bsu_protrusion"/>
</dbReference>
<dbReference type="PANTHER" id="PTHR20856">
    <property type="entry name" value="DNA-DIRECTED RNA POLYMERASE I SUBUNIT 2"/>
    <property type="match status" value="1"/>
</dbReference>
<evidence type="ECO:0000313" key="16">
    <source>
        <dbReference type="EMBL" id="OMJ81924.1"/>
    </source>
</evidence>
<reference evidence="16 17" key="1">
    <citation type="submission" date="2016-11" db="EMBL/GenBank/DDBJ databases">
        <title>The macronuclear genome of Stentor coeruleus: a giant cell with tiny introns.</title>
        <authorList>
            <person name="Slabodnick M."/>
            <person name="Ruby J.G."/>
            <person name="Reiff S.B."/>
            <person name="Swart E.C."/>
            <person name="Gosai S."/>
            <person name="Prabakaran S."/>
            <person name="Witkowska E."/>
            <person name="Larue G.E."/>
            <person name="Fisher S."/>
            <person name="Freeman R.M."/>
            <person name="Gunawardena J."/>
            <person name="Chu W."/>
            <person name="Stover N.A."/>
            <person name="Gregory B.D."/>
            <person name="Nowacki M."/>
            <person name="Derisi J."/>
            <person name="Roy S.W."/>
            <person name="Marshall W.F."/>
            <person name="Sood P."/>
        </authorList>
    </citation>
    <scope>NUCLEOTIDE SEQUENCE [LARGE SCALE GENOMIC DNA]</scope>
    <source>
        <strain evidence="16">WM001</strain>
    </source>
</reference>
<feature type="domain" description="DNA-directed RNA polymerase subunit 2 hybrid-binding" evidence="10">
    <location>
        <begin position="633"/>
        <end position="985"/>
    </location>
</feature>
<dbReference type="OrthoDB" id="10248617at2759"/>
<comment type="subcellular location">
    <subcellularLocation>
        <location evidence="1">Nucleus</location>
    </subcellularLocation>
</comment>
<dbReference type="GO" id="GO:0032549">
    <property type="term" value="F:ribonucleoside binding"/>
    <property type="evidence" value="ECO:0007669"/>
    <property type="project" value="InterPro"/>
</dbReference>
<dbReference type="Gene3D" id="3.90.1800.10">
    <property type="entry name" value="RNA polymerase alpha subunit dimerisation domain"/>
    <property type="match status" value="1"/>
</dbReference>
<dbReference type="GO" id="GO:0006351">
    <property type="term" value="P:DNA-templated transcription"/>
    <property type="evidence" value="ECO:0007669"/>
    <property type="project" value="InterPro"/>
</dbReference>
<dbReference type="InterPro" id="IPR007641">
    <property type="entry name" value="RNA_pol_Rpb2_7"/>
</dbReference>
<dbReference type="Proteomes" id="UP000187209">
    <property type="component" value="Unassembled WGS sequence"/>
</dbReference>
<dbReference type="Pfam" id="PF04561">
    <property type="entry name" value="RNA_pol_Rpb2_2"/>
    <property type="match status" value="1"/>
</dbReference>
<comment type="function">
    <text evidence="9">DNA-dependent RNA polymerase catalyzes the transcription of DNA into RNA using the four ribonucleoside triphosphates as substrates.</text>
</comment>
<keyword evidence="4 9" id="KW-0808">Transferase</keyword>
<keyword evidence="6 9" id="KW-0804">Transcription</keyword>
<feature type="domain" description="RNA polymerase Rpb2" evidence="14">
    <location>
        <begin position="423"/>
        <end position="486"/>
    </location>
</feature>
<dbReference type="GO" id="GO:0003677">
    <property type="term" value="F:DNA binding"/>
    <property type="evidence" value="ECO:0007669"/>
    <property type="project" value="InterPro"/>
</dbReference>
<dbReference type="InterPro" id="IPR007642">
    <property type="entry name" value="RNA_pol_Rpb2_2"/>
</dbReference>
<evidence type="ECO:0000256" key="1">
    <source>
        <dbReference type="ARBA" id="ARBA00004123"/>
    </source>
</evidence>
<evidence type="ECO:0000256" key="3">
    <source>
        <dbReference type="ARBA" id="ARBA00022478"/>
    </source>
</evidence>
<evidence type="ECO:0000256" key="6">
    <source>
        <dbReference type="ARBA" id="ARBA00023163"/>
    </source>
</evidence>
<proteinExistence type="inferred from homology"/>
<dbReference type="SUPFAM" id="SSF64484">
    <property type="entry name" value="beta and beta-prime subunits of DNA dependent RNA-polymerase"/>
    <property type="match status" value="1"/>
</dbReference>
<dbReference type="Pfam" id="PF00562">
    <property type="entry name" value="RNA_pol_Rpb2_6"/>
    <property type="match status" value="1"/>
</dbReference>
<dbReference type="EC" id="2.7.7.6" evidence="9"/>
<dbReference type="GO" id="GO:0000428">
    <property type="term" value="C:DNA-directed RNA polymerase complex"/>
    <property type="evidence" value="ECO:0007669"/>
    <property type="project" value="UniProtKB-KW"/>
</dbReference>
<evidence type="ECO:0000259" key="14">
    <source>
        <dbReference type="Pfam" id="PF04565"/>
    </source>
</evidence>
<dbReference type="InterPro" id="IPR037034">
    <property type="entry name" value="RNA_pol_Rpb2_2_sf"/>
</dbReference>
<evidence type="ECO:0000256" key="7">
    <source>
        <dbReference type="ARBA" id="ARBA00023242"/>
    </source>
</evidence>